<keyword evidence="7" id="KW-1185">Reference proteome</keyword>
<dbReference type="InterPro" id="IPR050859">
    <property type="entry name" value="Class-I_PLP-dep_aminotransf"/>
</dbReference>
<dbReference type="InterPro" id="IPR015421">
    <property type="entry name" value="PyrdxlP-dep_Trfase_major"/>
</dbReference>
<proteinExistence type="predicted"/>
<protein>
    <submittedName>
        <fullName evidence="6">PLP-dependent aminotransferase family protein</fullName>
    </submittedName>
</protein>
<keyword evidence="3" id="KW-0808">Transferase</keyword>
<dbReference type="SUPFAM" id="SSF53383">
    <property type="entry name" value="PLP-dependent transferases"/>
    <property type="match status" value="1"/>
</dbReference>
<evidence type="ECO:0000256" key="1">
    <source>
        <dbReference type="ARBA" id="ARBA00001933"/>
    </source>
</evidence>
<evidence type="ECO:0000256" key="4">
    <source>
        <dbReference type="ARBA" id="ARBA00022898"/>
    </source>
</evidence>
<organism evidence="6 7">
    <name type="scientific">Bacillus xiapuensis</name>
    <dbReference type="NCBI Taxonomy" id="2014075"/>
    <lineage>
        <taxon>Bacteria</taxon>
        <taxon>Bacillati</taxon>
        <taxon>Bacillota</taxon>
        <taxon>Bacilli</taxon>
        <taxon>Bacillales</taxon>
        <taxon>Bacillaceae</taxon>
        <taxon>Bacillus</taxon>
    </lineage>
</organism>
<name>A0ABU6NDX7_9BACI</name>
<evidence type="ECO:0000313" key="6">
    <source>
        <dbReference type="EMBL" id="MED3564420.1"/>
    </source>
</evidence>
<accession>A0ABU6NDX7</accession>
<gene>
    <name evidence="6" type="ORF">P4447_18560</name>
</gene>
<feature type="domain" description="Aminotransferase class I/classII large" evidence="5">
    <location>
        <begin position="52"/>
        <end position="385"/>
    </location>
</feature>
<evidence type="ECO:0000313" key="7">
    <source>
        <dbReference type="Proteomes" id="UP001330749"/>
    </source>
</evidence>
<dbReference type="InterPro" id="IPR004839">
    <property type="entry name" value="Aminotransferase_I/II_large"/>
</dbReference>
<dbReference type="GO" id="GO:0008483">
    <property type="term" value="F:transaminase activity"/>
    <property type="evidence" value="ECO:0007669"/>
    <property type="project" value="UniProtKB-KW"/>
</dbReference>
<dbReference type="Proteomes" id="UP001330749">
    <property type="component" value="Unassembled WGS sequence"/>
</dbReference>
<reference evidence="6 7" key="1">
    <citation type="submission" date="2023-03" db="EMBL/GenBank/DDBJ databases">
        <title>Bacillus Genome Sequencing.</title>
        <authorList>
            <person name="Dunlap C."/>
        </authorList>
    </citation>
    <scope>NUCLEOTIDE SEQUENCE [LARGE SCALE GENOMIC DNA]</scope>
    <source>
        <strain evidence="6 7">B-14544</strain>
    </source>
</reference>
<comment type="cofactor">
    <cofactor evidence="1">
        <name>pyridoxal 5'-phosphate</name>
        <dbReference type="ChEBI" id="CHEBI:597326"/>
    </cofactor>
</comment>
<dbReference type="RefSeq" id="WP_327969551.1">
    <property type="nucleotide sequence ID" value="NZ_JARMQG010000338.1"/>
</dbReference>
<dbReference type="Pfam" id="PF00155">
    <property type="entry name" value="Aminotran_1_2"/>
    <property type="match status" value="1"/>
</dbReference>
<dbReference type="CDD" id="cd00609">
    <property type="entry name" value="AAT_like"/>
    <property type="match status" value="1"/>
</dbReference>
<comment type="caution">
    <text evidence="6">The sequence shown here is derived from an EMBL/GenBank/DDBJ whole genome shotgun (WGS) entry which is preliminary data.</text>
</comment>
<dbReference type="PANTHER" id="PTHR42790">
    <property type="entry name" value="AMINOTRANSFERASE"/>
    <property type="match status" value="1"/>
</dbReference>
<dbReference type="Gene3D" id="3.40.640.10">
    <property type="entry name" value="Type I PLP-dependent aspartate aminotransferase-like (Major domain)"/>
    <property type="match status" value="1"/>
</dbReference>
<evidence type="ECO:0000259" key="5">
    <source>
        <dbReference type="Pfam" id="PF00155"/>
    </source>
</evidence>
<dbReference type="Gene3D" id="3.90.1150.10">
    <property type="entry name" value="Aspartate Aminotransferase, domain 1"/>
    <property type="match status" value="1"/>
</dbReference>
<dbReference type="PANTHER" id="PTHR42790:SF19">
    <property type="entry name" value="KYNURENINE_ALPHA-AMINOADIPATE AMINOTRANSFERASE, MITOCHONDRIAL"/>
    <property type="match status" value="1"/>
</dbReference>
<evidence type="ECO:0000256" key="2">
    <source>
        <dbReference type="ARBA" id="ARBA00022576"/>
    </source>
</evidence>
<dbReference type="InterPro" id="IPR015422">
    <property type="entry name" value="PyrdxlP-dep_Trfase_small"/>
</dbReference>
<dbReference type="InterPro" id="IPR015424">
    <property type="entry name" value="PyrdxlP-dep_Trfase"/>
</dbReference>
<keyword evidence="2 6" id="KW-0032">Aminotransferase</keyword>
<evidence type="ECO:0000256" key="3">
    <source>
        <dbReference type="ARBA" id="ARBA00022679"/>
    </source>
</evidence>
<sequence>MNYTFAPQTKNYESSAVRDILKVTQQGHVISFAGGLPAEDIFPIEQVQIAYEKVFASGKSSLQYGLTEGFTPLREAVQAKMDTRGIPSHPDNILLTTGSQQVIDLFSRIMLAPGDIVLTEDPTYLAALQVFRSYGANVVAVSSDDEGMLTEDLKVKINHYQPKFVYIIPTFSNPDGKVWSQERRQQLFDLCYEKQVLILEDDPYGDIQFHQDVVYQPLASLDTEKRNVLYTSTFSKSVVPALRTGWVTGPAEVIKLLVQAKQMNDLHSSSLDQQALYYLLRDFNLDSHIALIRSVYYERMKLMKEYFDKVGSGLFTLKEPKGGMFMWVEGPDEINTTQLLGEAVKKGVAFVPGAPFYVNEPKHNTFRVNFSHSTPEKIKLGMDRLVDVLTSVPVATKTF</sequence>
<dbReference type="EMBL" id="JARMQG010000338">
    <property type="protein sequence ID" value="MED3564420.1"/>
    <property type="molecule type" value="Genomic_DNA"/>
</dbReference>
<keyword evidence="4" id="KW-0663">Pyridoxal phosphate</keyword>